<feature type="transmembrane region" description="Helical" evidence="9">
    <location>
        <begin position="168"/>
        <end position="187"/>
    </location>
</feature>
<keyword evidence="6 9" id="KW-1133">Transmembrane helix</keyword>
<comment type="subcellular location">
    <subcellularLocation>
        <location evidence="9">Cell inner membrane</location>
        <topology evidence="9">Multi-pass membrane protein</topology>
    </subcellularLocation>
    <subcellularLocation>
        <location evidence="1">Cell membrane</location>
        <topology evidence="1">Multi-pass membrane protein</topology>
    </subcellularLocation>
</comment>
<evidence type="ECO:0000256" key="9">
    <source>
        <dbReference type="RuleBase" id="RU361157"/>
    </source>
</evidence>
<feature type="transmembrane region" description="Helical" evidence="9">
    <location>
        <begin position="140"/>
        <end position="161"/>
    </location>
</feature>
<dbReference type="GO" id="GO:0005886">
    <property type="term" value="C:plasma membrane"/>
    <property type="evidence" value="ECO:0007669"/>
    <property type="project" value="UniProtKB-SubCell"/>
</dbReference>
<keyword evidence="3 9" id="KW-0813">Transport</keyword>
<keyword evidence="4 9" id="KW-1003">Cell membrane</keyword>
<dbReference type="AlphaFoldDB" id="A0A091AV94"/>
<sequence length="255" mass="27408">MTPARRSVFRELLRRELGERYRWTLLGGGWYIVLPLVQLAVLAWVFGSLLPARAASSVPYGVFLALALWPWSLFSNAVGRNVTVLIDNASLIGKIAVPYSLYINARMAASVLVDLAGFALVLVVVALLGVPLHVGGLPAMTAGLAVLLLFTLGASHIVAVLQVFLRDVASAVGQLLSLGFFLTPIIYDRAQLPPPVRDALGFNPFTAPIEAVRHGLLGEPVAWAPLGCSALAALALVALAWWLTERTRAHLEDFL</sequence>
<name>A0A091AV94_9GAMM</name>
<proteinExistence type="inferred from homology"/>
<dbReference type="InterPro" id="IPR047817">
    <property type="entry name" value="ABC2_TM_bact-type"/>
</dbReference>
<dbReference type="OrthoDB" id="9786910at2"/>
<accession>A0A091AV94</accession>
<evidence type="ECO:0000256" key="6">
    <source>
        <dbReference type="ARBA" id="ARBA00022989"/>
    </source>
</evidence>
<comment type="similarity">
    <text evidence="2 9">Belongs to the ABC-2 integral membrane protein family.</text>
</comment>
<evidence type="ECO:0000256" key="8">
    <source>
        <dbReference type="ARBA" id="ARBA00023136"/>
    </source>
</evidence>
<evidence type="ECO:0000256" key="5">
    <source>
        <dbReference type="ARBA" id="ARBA00022692"/>
    </source>
</evidence>
<keyword evidence="5 9" id="KW-0812">Transmembrane</keyword>
<keyword evidence="7" id="KW-0762">Sugar transport</keyword>
<keyword evidence="12" id="KW-1185">Reference proteome</keyword>
<dbReference type="eggNOG" id="COG1682">
    <property type="taxonomic scope" value="Bacteria"/>
</dbReference>
<protein>
    <recommendedName>
        <fullName evidence="9">Transport permease protein</fullName>
    </recommendedName>
</protein>
<evidence type="ECO:0000313" key="11">
    <source>
        <dbReference type="EMBL" id="KFN43182.1"/>
    </source>
</evidence>
<feature type="domain" description="ABC transmembrane type-2" evidence="10">
    <location>
        <begin position="26"/>
        <end position="247"/>
    </location>
</feature>
<dbReference type="STRING" id="1121015.GCA_000420545_02533"/>
<dbReference type="Proteomes" id="UP000029385">
    <property type="component" value="Unassembled WGS sequence"/>
</dbReference>
<evidence type="ECO:0000313" key="12">
    <source>
        <dbReference type="Proteomes" id="UP000029385"/>
    </source>
</evidence>
<comment type="caution">
    <text evidence="11">The sequence shown here is derived from an EMBL/GenBank/DDBJ whole genome shotgun (WGS) entry which is preliminary data.</text>
</comment>
<reference evidence="11 12" key="1">
    <citation type="submission" date="2013-09" db="EMBL/GenBank/DDBJ databases">
        <title>Genome sequencing of Arenimonas oryziterrae.</title>
        <authorList>
            <person name="Chen F."/>
            <person name="Wang G."/>
        </authorList>
    </citation>
    <scope>NUCLEOTIDE SEQUENCE [LARGE SCALE GENOMIC DNA]</scope>
    <source>
        <strain evidence="11 12">YC6267</strain>
    </source>
</reference>
<dbReference type="EMBL" id="AVCI01000006">
    <property type="protein sequence ID" value="KFN43182.1"/>
    <property type="molecule type" value="Genomic_DNA"/>
</dbReference>
<organism evidence="11 12">
    <name type="scientific">Arenimonas oryziterrae DSM 21050 = YC6267</name>
    <dbReference type="NCBI Taxonomy" id="1121015"/>
    <lineage>
        <taxon>Bacteria</taxon>
        <taxon>Pseudomonadati</taxon>
        <taxon>Pseudomonadota</taxon>
        <taxon>Gammaproteobacteria</taxon>
        <taxon>Lysobacterales</taxon>
        <taxon>Lysobacteraceae</taxon>
        <taxon>Arenimonas</taxon>
    </lineage>
</organism>
<feature type="transmembrane region" description="Helical" evidence="9">
    <location>
        <begin position="21"/>
        <end position="46"/>
    </location>
</feature>
<feature type="transmembrane region" description="Helical" evidence="9">
    <location>
        <begin position="58"/>
        <end position="78"/>
    </location>
</feature>
<dbReference type="PROSITE" id="PS51012">
    <property type="entry name" value="ABC_TM2"/>
    <property type="match status" value="1"/>
</dbReference>
<evidence type="ECO:0000256" key="7">
    <source>
        <dbReference type="ARBA" id="ARBA00023047"/>
    </source>
</evidence>
<dbReference type="GO" id="GO:0140359">
    <property type="term" value="F:ABC-type transporter activity"/>
    <property type="evidence" value="ECO:0007669"/>
    <property type="project" value="InterPro"/>
</dbReference>
<evidence type="ECO:0000256" key="3">
    <source>
        <dbReference type="ARBA" id="ARBA00022448"/>
    </source>
</evidence>
<dbReference type="RefSeq" id="WP_022970139.1">
    <property type="nucleotide sequence ID" value="NZ_ATVD01000005.1"/>
</dbReference>
<evidence type="ECO:0000256" key="4">
    <source>
        <dbReference type="ARBA" id="ARBA00022475"/>
    </source>
</evidence>
<keyword evidence="8 9" id="KW-0472">Membrane</keyword>
<feature type="transmembrane region" description="Helical" evidence="9">
    <location>
        <begin position="111"/>
        <end position="134"/>
    </location>
</feature>
<dbReference type="PATRIC" id="fig|1121015.4.peg.1780"/>
<dbReference type="GO" id="GO:0015774">
    <property type="term" value="P:polysaccharide transport"/>
    <property type="evidence" value="ECO:0007669"/>
    <property type="project" value="UniProtKB-KW"/>
</dbReference>
<feature type="transmembrane region" description="Helical" evidence="9">
    <location>
        <begin position="222"/>
        <end position="243"/>
    </location>
</feature>
<dbReference type="GO" id="GO:0015920">
    <property type="term" value="P:lipopolysaccharide transport"/>
    <property type="evidence" value="ECO:0007669"/>
    <property type="project" value="TreeGrafter"/>
</dbReference>
<keyword evidence="7" id="KW-0625">Polysaccharide transport</keyword>
<evidence type="ECO:0000256" key="2">
    <source>
        <dbReference type="ARBA" id="ARBA00007783"/>
    </source>
</evidence>
<dbReference type="PANTHER" id="PTHR30413:SF10">
    <property type="entry name" value="CAPSULE POLYSACCHARIDE EXPORT INNER-MEMBRANE PROTEIN CTRC"/>
    <property type="match status" value="1"/>
</dbReference>
<gene>
    <name evidence="11" type="ORF">N789_11510</name>
</gene>
<evidence type="ECO:0000259" key="10">
    <source>
        <dbReference type="PROSITE" id="PS51012"/>
    </source>
</evidence>
<evidence type="ECO:0000256" key="1">
    <source>
        <dbReference type="ARBA" id="ARBA00004651"/>
    </source>
</evidence>
<dbReference type="PANTHER" id="PTHR30413">
    <property type="entry name" value="INNER MEMBRANE TRANSPORT PERMEASE"/>
    <property type="match status" value="1"/>
</dbReference>
<dbReference type="InterPro" id="IPR013525">
    <property type="entry name" value="ABC2_TM"/>
</dbReference>
<dbReference type="Pfam" id="PF01061">
    <property type="entry name" value="ABC2_membrane"/>
    <property type="match status" value="1"/>
</dbReference>